<dbReference type="EMBL" id="CP092864">
    <property type="protein sequence ID" value="UYV62887.1"/>
    <property type="molecule type" value="Genomic_DNA"/>
</dbReference>
<evidence type="ECO:0000313" key="14">
    <source>
        <dbReference type="Proteomes" id="UP001235939"/>
    </source>
</evidence>
<dbReference type="InterPro" id="IPR015172">
    <property type="entry name" value="MIF4G-like_typ-1"/>
</dbReference>
<dbReference type="Pfam" id="PF09090">
    <property type="entry name" value="MIF4G_like_2"/>
    <property type="match status" value="1"/>
</dbReference>
<dbReference type="InterPro" id="IPR003890">
    <property type="entry name" value="MIF4G-like_typ-3"/>
</dbReference>
<evidence type="ECO:0000256" key="9">
    <source>
        <dbReference type="ARBA" id="ARBA00030965"/>
    </source>
</evidence>
<dbReference type="SMART" id="SM00543">
    <property type="entry name" value="MIF4G"/>
    <property type="match status" value="1"/>
</dbReference>
<feature type="region of interest" description="Disordered" evidence="11">
    <location>
        <begin position="723"/>
        <end position="748"/>
    </location>
</feature>
<keyword evidence="5" id="KW-0507">mRNA processing</keyword>
<keyword evidence="6" id="KW-0506">mRNA capping</keyword>
<evidence type="ECO:0000256" key="11">
    <source>
        <dbReference type="SAM" id="MobiDB-lite"/>
    </source>
</evidence>
<dbReference type="InterPro" id="IPR016024">
    <property type="entry name" value="ARM-type_fold"/>
</dbReference>
<evidence type="ECO:0000256" key="6">
    <source>
        <dbReference type="ARBA" id="ARBA00023042"/>
    </source>
</evidence>
<comment type="similarity">
    <text evidence="2">Belongs to the NCBP1 family.</text>
</comment>
<feature type="domain" description="MIF4G" evidence="12">
    <location>
        <begin position="91"/>
        <end position="309"/>
    </location>
</feature>
<evidence type="ECO:0000256" key="1">
    <source>
        <dbReference type="ARBA" id="ARBA00004123"/>
    </source>
</evidence>
<dbReference type="Pfam" id="PF02854">
    <property type="entry name" value="MIF4G"/>
    <property type="match status" value="1"/>
</dbReference>
<evidence type="ECO:0000256" key="3">
    <source>
        <dbReference type="ARBA" id="ARBA00011361"/>
    </source>
</evidence>
<keyword evidence="7" id="KW-0508">mRNA splicing</keyword>
<dbReference type="Proteomes" id="UP001235939">
    <property type="component" value="Chromosome 02"/>
</dbReference>
<dbReference type="InterPro" id="IPR015174">
    <property type="entry name" value="MIF4G-like_typ-2"/>
</dbReference>
<evidence type="ECO:0000256" key="10">
    <source>
        <dbReference type="SAM" id="Coils"/>
    </source>
</evidence>
<evidence type="ECO:0000256" key="2">
    <source>
        <dbReference type="ARBA" id="ARBA00007413"/>
    </source>
</evidence>
<feature type="compositionally biased region" description="Acidic residues" evidence="11">
    <location>
        <begin position="734"/>
        <end position="743"/>
    </location>
</feature>
<dbReference type="PANTHER" id="PTHR12412:SF2">
    <property type="entry name" value="NUCLEAR CAP-BINDING PROTEIN SUBUNIT 1"/>
    <property type="match status" value="1"/>
</dbReference>
<evidence type="ECO:0000256" key="8">
    <source>
        <dbReference type="ARBA" id="ARBA00023242"/>
    </source>
</evidence>
<evidence type="ECO:0000256" key="4">
    <source>
        <dbReference type="ARBA" id="ARBA00019879"/>
    </source>
</evidence>
<name>A0ABY6K2P6_9ARAC</name>
<evidence type="ECO:0000256" key="5">
    <source>
        <dbReference type="ARBA" id="ARBA00022664"/>
    </source>
</evidence>
<keyword evidence="8" id="KW-0539">Nucleus</keyword>
<keyword evidence="14" id="KW-1185">Reference proteome</keyword>
<feature type="coiled-coil region" evidence="10">
    <location>
        <begin position="749"/>
        <end position="776"/>
    </location>
</feature>
<dbReference type="InterPro" id="IPR027159">
    <property type="entry name" value="CBP80"/>
</dbReference>
<organism evidence="13 14">
    <name type="scientific">Cordylochernes scorpioides</name>
    <dbReference type="NCBI Taxonomy" id="51811"/>
    <lineage>
        <taxon>Eukaryota</taxon>
        <taxon>Metazoa</taxon>
        <taxon>Ecdysozoa</taxon>
        <taxon>Arthropoda</taxon>
        <taxon>Chelicerata</taxon>
        <taxon>Arachnida</taxon>
        <taxon>Pseudoscorpiones</taxon>
        <taxon>Cheliferoidea</taxon>
        <taxon>Chernetidae</taxon>
        <taxon>Cordylochernes</taxon>
    </lineage>
</organism>
<dbReference type="Gene3D" id="1.25.40.180">
    <property type="match status" value="4"/>
</dbReference>
<sequence>MIKKLILGVAVFYCNETNGKICTDYPRESKKARLDSEPQDIEQRLQSLIMRVGEKSISSLESNLETLAKVMESDLAAYRSKIMRFLSECENRKVLLILDNCPAHHIPEKLENIQVVFLPPNATAKLQPMDMGIILDIKRKYRMSVIKMPAKTTIYSTLVGLLNAKNYNFGGEFVEHMIHHLNEALKTGNFDQARTIIRFLADLVNCYVIFSNSFLTLASSLLDVTLETGTPQVRSDWYVYTILSSLPLVGRELYEKKDQELDHLLRTIESYINKRHKIHHPALRVWETDTPHLQEEYLDCLWLQVNKLREDKWIEHHILRPYQAFDNQLCEALQHSIPSITPPLHRESTKYPYPQVVFRLFDYTDCPENVVLPGAHSIDRFYIEEQLRLILQSHHKDRAECASLLLSLPDKPKIPLEYMIVEVIMGELFRLPVSNYRIICLGSILIELSKLVPDTIPLALAQAVQLIYERLETMNIECIDRFSQWLAYHLSNFQMKWSWDIWSDCLSLDTLHPKTKFVSECFNRCLRLFYHQKIVDCMPETFASLLPPNPLPYCKYFQEGSANLTGAKVAHQLQEAINDRAGSDELLAILREIPEDDRDQVPNRVRIDILVQVLLHIGSKSVTHSAARLAKYSSAFSTLVTCEEAQQCVLHSTYEIWRFNQQMLCLLVNKYLKLKIIECSAVVNWIFSKQMAPEFTKFYIWEILHATNRWMIKQVAQLQKQSSQARNHLRRDSDSEDDDDEDDYRSGGSRLTDEQVEQLEAQLDTAQQDQKKLFLIVFQHFIIILTEHIAECEKTEINFNNLWFKWALGRLQSIFFIHYDVVYKYASTLETIMFTNETDSHLLSIFHRFLSLQT</sequence>
<reference evidence="13 14" key="1">
    <citation type="submission" date="2022-01" db="EMBL/GenBank/DDBJ databases">
        <title>A chromosomal length assembly of Cordylochernes scorpioides.</title>
        <authorList>
            <person name="Zeh D."/>
            <person name="Zeh J."/>
        </authorList>
    </citation>
    <scope>NUCLEOTIDE SEQUENCE [LARGE SCALE GENOMIC DNA]</scope>
    <source>
        <strain evidence="13">IN4F17</strain>
        <tissue evidence="13">Whole Body</tissue>
    </source>
</reference>
<proteinExistence type="inferred from homology"/>
<evidence type="ECO:0000259" key="12">
    <source>
        <dbReference type="SMART" id="SM00543"/>
    </source>
</evidence>
<comment type="subunit">
    <text evidence="3">Component of the nuclear cap-binding complex (CBC), a heterodimer composed of Cbp80 and Cbp20 that interacts with m7GpppG-capped RNA.</text>
</comment>
<gene>
    <name evidence="13" type="ORF">LAZ67_2002253</name>
</gene>
<dbReference type="SUPFAM" id="SSF48371">
    <property type="entry name" value="ARM repeat"/>
    <property type="match status" value="4"/>
</dbReference>
<protein>
    <recommendedName>
        <fullName evidence="4">Nuclear cap-binding protein subunit 1</fullName>
    </recommendedName>
    <alternativeName>
        <fullName evidence="9">80 kDa nuclear cap-binding protein</fullName>
    </alternativeName>
</protein>
<evidence type="ECO:0000313" key="13">
    <source>
        <dbReference type="EMBL" id="UYV62887.1"/>
    </source>
</evidence>
<accession>A0ABY6K2P6</accession>
<dbReference type="Pfam" id="PF09088">
    <property type="entry name" value="MIF4G_like"/>
    <property type="match status" value="1"/>
</dbReference>
<dbReference type="PANTHER" id="PTHR12412">
    <property type="entry name" value="CAP BINDING PROTEIN"/>
    <property type="match status" value="1"/>
</dbReference>
<comment type="subcellular location">
    <subcellularLocation>
        <location evidence="1">Nucleus</location>
    </subcellularLocation>
</comment>
<evidence type="ECO:0000256" key="7">
    <source>
        <dbReference type="ARBA" id="ARBA00023187"/>
    </source>
</evidence>
<keyword evidence="10" id="KW-0175">Coiled coil</keyword>